<feature type="compositionally biased region" description="Basic residues" evidence="1">
    <location>
        <begin position="103"/>
        <end position="114"/>
    </location>
</feature>
<keyword evidence="3" id="KW-1185">Reference proteome</keyword>
<proteinExistence type="predicted"/>
<reference evidence="2" key="1">
    <citation type="journal article" date="2020" name="G3 (Bethesda)">
        <title>High-Quality Assemblies for Three Invasive Social Wasps from the &lt;i&gt;Vespula&lt;/i&gt; Genus.</title>
        <authorList>
            <person name="Harrop T.W.R."/>
            <person name="Guhlin J."/>
            <person name="McLaughlin G.M."/>
            <person name="Permina E."/>
            <person name="Stockwell P."/>
            <person name="Gilligan J."/>
            <person name="Le Lec M.F."/>
            <person name="Gruber M.A.M."/>
            <person name="Quinn O."/>
            <person name="Lovegrove M."/>
            <person name="Duncan E.J."/>
            <person name="Remnant E.J."/>
            <person name="Van Eeckhoven J."/>
            <person name="Graham B."/>
            <person name="Knapp R.A."/>
            <person name="Langford K.W."/>
            <person name="Kronenberg Z."/>
            <person name="Press M.O."/>
            <person name="Eacker S.M."/>
            <person name="Wilson-Rankin E.E."/>
            <person name="Purcell J."/>
            <person name="Lester P.J."/>
            <person name="Dearden P.K."/>
        </authorList>
    </citation>
    <scope>NUCLEOTIDE SEQUENCE</scope>
    <source>
        <strain evidence="2">Marl-1</strain>
    </source>
</reference>
<comment type="caution">
    <text evidence="2">The sequence shown here is derived from an EMBL/GenBank/DDBJ whole genome shotgun (WGS) entry which is preliminary data.</text>
</comment>
<evidence type="ECO:0000256" key="1">
    <source>
        <dbReference type="SAM" id="MobiDB-lite"/>
    </source>
</evidence>
<feature type="compositionally biased region" description="Basic and acidic residues" evidence="1">
    <location>
        <begin position="93"/>
        <end position="102"/>
    </location>
</feature>
<dbReference type="Proteomes" id="UP000614350">
    <property type="component" value="Unassembled WGS sequence"/>
</dbReference>
<organism evidence="2 3">
    <name type="scientific">Vespula vulgaris</name>
    <name type="common">Yellow jacket</name>
    <name type="synonym">Wasp</name>
    <dbReference type="NCBI Taxonomy" id="7454"/>
    <lineage>
        <taxon>Eukaryota</taxon>
        <taxon>Metazoa</taxon>
        <taxon>Ecdysozoa</taxon>
        <taxon>Arthropoda</taxon>
        <taxon>Hexapoda</taxon>
        <taxon>Insecta</taxon>
        <taxon>Pterygota</taxon>
        <taxon>Neoptera</taxon>
        <taxon>Endopterygota</taxon>
        <taxon>Hymenoptera</taxon>
        <taxon>Apocrita</taxon>
        <taxon>Aculeata</taxon>
        <taxon>Vespoidea</taxon>
        <taxon>Vespidae</taxon>
        <taxon>Vespinae</taxon>
        <taxon>Vespula</taxon>
    </lineage>
</organism>
<feature type="region of interest" description="Disordered" evidence="1">
    <location>
        <begin position="93"/>
        <end position="114"/>
    </location>
</feature>
<dbReference type="AlphaFoldDB" id="A0A834NB68"/>
<evidence type="ECO:0000313" key="3">
    <source>
        <dbReference type="Proteomes" id="UP000614350"/>
    </source>
</evidence>
<gene>
    <name evidence="2" type="ORF">HZH66_004812</name>
</gene>
<protein>
    <submittedName>
        <fullName evidence="2">Uncharacterized protein</fullName>
    </submittedName>
</protein>
<accession>A0A834NB68</accession>
<dbReference type="EMBL" id="JACSEA010000004">
    <property type="protein sequence ID" value="KAF7402545.1"/>
    <property type="molecule type" value="Genomic_DNA"/>
</dbReference>
<sequence>MGVVFATVNADRSTGHSNTEFPVWHFTEPFEQDEEGEIEVSFPLYRLLPAKLNGTVREKLLKSEIFNESAFPSNALSEADRRIKRGWRKCGTMEKKEKDRRIAPKRAVRRSGTS</sequence>
<name>A0A834NB68_VESVU</name>
<evidence type="ECO:0000313" key="2">
    <source>
        <dbReference type="EMBL" id="KAF7402545.1"/>
    </source>
</evidence>